<organism evidence="2 3">
    <name type="scientific">Rhodotorula mucilaginosa</name>
    <name type="common">Yeast</name>
    <name type="synonym">Rhodotorula rubra</name>
    <dbReference type="NCBI Taxonomy" id="5537"/>
    <lineage>
        <taxon>Eukaryota</taxon>
        <taxon>Fungi</taxon>
        <taxon>Dikarya</taxon>
        <taxon>Basidiomycota</taxon>
        <taxon>Pucciniomycotina</taxon>
        <taxon>Microbotryomycetes</taxon>
        <taxon>Sporidiobolales</taxon>
        <taxon>Sporidiobolaceae</taxon>
        <taxon>Rhodotorula</taxon>
    </lineage>
</organism>
<dbReference type="OrthoDB" id="2434934at2759"/>
<protein>
    <submittedName>
        <fullName evidence="2">Uncharacterized protein</fullName>
    </submittedName>
</protein>
<sequence>MARKTLAGLRDMESPPDTYRPAEPTPSGGPSMRPLIAVTHKVSGDAYEVLTPIDSIRGRVEAEIDVELGASENQISFVATATFIRLPQLETNRLHTVSSEVVTIFIHWWGYEIALPPPALAKLERARLIQQTFFWFLQGFIAAGGAPELAPFVRYISSFLDLEWSAIKGQDRGNGVVLAATWLVPALVPRPWDFAASIPSQI</sequence>
<dbReference type="AlphaFoldDB" id="A0A9P7B8B2"/>
<evidence type="ECO:0000313" key="3">
    <source>
        <dbReference type="Proteomes" id="UP000777482"/>
    </source>
</evidence>
<feature type="region of interest" description="Disordered" evidence="1">
    <location>
        <begin position="1"/>
        <end position="33"/>
    </location>
</feature>
<proteinExistence type="predicted"/>
<name>A0A9P7B8B2_RHOMI</name>
<dbReference type="EMBL" id="PUHQ01000018">
    <property type="protein sequence ID" value="KAG0663723.1"/>
    <property type="molecule type" value="Genomic_DNA"/>
</dbReference>
<evidence type="ECO:0000313" key="2">
    <source>
        <dbReference type="EMBL" id="KAG0663723.1"/>
    </source>
</evidence>
<gene>
    <name evidence="2" type="ORF">C6P46_002292</name>
</gene>
<evidence type="ECO:0000256" key="1">
    <source>
        <dbReference type="SAM" id="MobiDB-lite"/>
    </source>
</evidence>
<accession>A0A9P7B8B2</accession>
<reference evidence="2 3" key="1">
    <citation type="submission" date="2020-11" db="EMBL/GenBank/DDBJ databases">
        <title>Kefir isolates.</title>
        <authorList>
            <person name="Marcisauskas S."/>
            <person name="Kim Y."/>
            <person name="Blasche S."/>
        </authorList>
    </citation>
    <scope>NUCLEOTIDE SEQUENCE [LARGE SCALE GENOMIC DNA]</scope>
    <source>
        <strain evidence="2 3">KR</strain>
    </source>
</reference>
<keyword evidence="3" id="KW-1185">Reference proteome</keyword>
<comment type="caution">
    <text evidence="2">The sequence shown here is derived from an EMBL/GenBank/DDBJ whole genome shotgun (WGS) entry which is preliminary data.</text>
</comment>
<dbReference type="Proteomes" id="UP000777482">
    <property type="component" value="Unassembled WGS sequence"/>
</dbReference>